<feature type="non-terminal residue" evidence="1">
    <location>
        <position position="44"/>
    </location>
</feature>
<comment type="caution">
    <text evidence="1">The sequence shown here is derived from an EMBL/GenBank/DDBJ whole genome shotgun (WGS) entry which is preliminary data.</text>
</comment>
<keyword evidence="2" id="KW-1185">Reference proteome</keyword>
<gene>
    <name evidence="1" type="ORF">AMORRO_LOCUS9590</name>
</gene>
<dbReference type="EMBL" id="CAJVPV010009559">
    <property type="protein sequence ID" value="CAG8642697.1"/>
    <property type="molecule type" value="Genomic_DNA"/>
</dbReference>
<proteinExistence type="predicted"/>
<protein>
    <submittedName>
        <fullName evidence="1">1735_t:CDS:1</fullName>
    </submittedName>
</protein>
<organism evidence="1 2">
    <name type="scientific">Acaulospora morrowiae</name>
    <dbReference type="NCBI Taxonomy" id="94023"/>
    <lineage>
        <taxon>Eukaryota</taxon>
        <taxon>Fungi</taxon>
        <taxon>Fungi incertae sedis</taxon>
        <taxon>Mucoromycota</taxon>
        <taxon>Glomeromycotina</taxon>
        <taxon>Glomeromycetes</taxon>
        <taxon>Diversisporales</taxon>
        <taxon>Acaulosporaceae</taxon>
        <taxon>Acaulospora</taxon>
    </lineage>
</organism>
<name>A0A9N9DIX3_9GLOM</name>
<sequence>MKLSKRNMHKKLARYAKKAKLGEQPNPTIEIETNPIFDISNEKD</sequence>
<reference evidence="1" key="1">
    <citation type="submission" date="2021-06" db="EMBL/GenBank/DDBJ databases">
        <authorList>
            <person name="Kallberg Y."/>
            <person name="Tangrot J."/>
            <person name="Rosling A."/>
        </authorList>
    </citation>
    <scope>NUCLEOTIDE SEQUENCE</scope>
    <source>
        <strain evidence="1">CL551</strain>
    </source>
</reference>
<evidence type="ECO:0000313" key="2">
    <source>
        <dbReference type="Proteomes" id="UP000789342"/>
    </source>
</evidence>
<evidence type="ECO:0000313" key="1">
    <source>
        <dbReference type="EMBL" id="CAG8642697.1"/>
    </source>
</evidence>
<dbReference type="Proteomes" id="UP000789342">
    <property type="component" value="Unassembled WGS sequence"/>
</dbReference>
<accession>A0A9N9DIX3</accession>
<dbReference type="AlphaFoldDB" id="A0A9N9DIX3"/>